<evidence type="ECO:0000256" key="1">
    <source>
        <dbReference type="SAM" id="SignalP"/>
    </source>
</evidence>
<sequence>MKYLRFYLLTALFFGGLPTAFAQFTLVGQVQVQGTQQPLPFVNIGIRGKNTGTVADADGSFQLRVPIERQLDTLTFSAVGYQEQAWPLVQLRSRHPLIIRLVEKPTLLREVVIRAKQPKTRRIGTTTHNPFLWGQVQRKDSHDMVEFAKLIPLAGKPTELLQAHIFLRYPTEDSLTFRLNFYRADQDLPTTRLVEQALVVRTAVKNGWLTIELAPYALALQTDFYLGFEFLPGKSASVPSFSYGGQFGGSAVSRTSSLGTWKREPGASLSAYVTVRQ</sequence>
<comment type="caution">
    <text evidence="2">The sequence shown here is derived from an EMBL/GenBank/DDBJ whole genome shotgun (WGS) entry which is preliminary data.</text>
</comment>
<keyword evidence="3" id="KW-1185">Reference proteome</keyword>
<dbReference type="Gene3D" id="2.60.40.1120">
    <property type="entry name" value="Carboxypeptidase-like, regulatory domain"/>
    <property type="match status" value="1"/>
</dbReference>
<dbReference type="SUPFAM" id="SSF49464">
    <property type="entry name" value="Carboxypeptidase regulatory domain-like"/>
    <property type="match status" value="1"/>
</dbReference>
<evidence type="ECO:0000313" key="2">
    <source>
        <dbReference type="EMBL" id="MDU0371132.1"/>
    </source>
</evidence>
<keyword evidence="1" id="KW-0732">Signal</keyword>
<feature type="chain" id="PRO_5045489665" evidence="1">
    <location>
        <begin position="23"/>
        <end position="277"/>
    </location>
</feature>
<protein>
    <submittedName>
        <fullName evidence="2">Carboxypeptidase-like regulatory domain-containing protein</fullName>
    </submittedName>
</protein>
<organism evidence="2 3">
    <name type="scientific">Hymenobacter endophyticus</name>
    <dbReference type="NCBI Taxonomy" id="3076335"/>
    <lineage>
        <taxon>Bacteria</taxon>
        <taxon>Pseudomonadati</taxon>
        <taxon>Bacteroidota</taxon>
        <taxon>Cytophagia</taxon>
        <taxon>Cytophagales</taxon>
        <taxon>Hymenobacteraceae</taxon>
        <taxon>Hymenobacter</taxon>
    </lineage>
</organism>
<gene>
    <name evidence="2" type="ORF">ROI90_12050</name>
</gene>
<feature type="signal peptide" evidence="1">
    <location>
        <begin position="1"/>
        <end position="22"/>
    </location>
</feature>
<dbReference type="EMBL" id="JAWDJT010000007">
    <property type="protein sequence ID" value="MDU0371132.1"/>
    <property type="molecule type" value="Genomic_DNA"/>
</dbReference>
<evidence type="ECO:0000313" key="3">
    <source>
        <dbReference type="Proteomes" id="UP001250698"/>
    </source>
</evidence>
<accession>A0ABU3TID8</accession>
<dbReference type="Proteomes" id="UP001250698">
    <property type="component" value="Unassembled WGS sequence"/>
</dbReference>
<name>A0ABU3TID8_9BACT</name>
<dbReference type="InterPro" id="IPR008969">
    <property type="entry name" value="CarboxyPept-like_regulatory"/>
</dbReference>
<reference evidence="2 3" key="1">
    <citation type="submission" date="2023-10" db="EMBL/GenBank/DDBJ databases">
        <title>Hymenobacter endophyticus sp. nov., an isolate from the leaf tissues of wheat.</title>
        <authorList>
            <person name="Dai Y."/>
        </authorList>
    </citation>
    <scope>NUCLEOTIDE SEQUENCE [LARGE SCALE GENOMIC DNA]</scope>
    <source>
        <strain evidence="2 3">ZK17L-C2</strain>
    </source>
</reference>
<dbReference type="RefSeq" id="WP_315998600.1">
    <property type="nucleotide sequence ID" value="NZ_JAWDJT010000007.1"/>
</dbReference>
<dbReference type="Pfam" id="PF13715">
    <property type="entry name" value="CarbopepD_reg_2"/>
    <property type="match status" value="1"/>
</dbReference>
<proteinExistence type="predicted"/>